<comment type="caution">
    <text evidence="3">The sequence shown here is derived from an EMBL/GenBank/DDBJ whole genome shotgun (WGS) entry which is preliminary data.</text>
</comment>
<dbReference type="PROSITE" id="PS00455">
    <property type="entry name" value="AMP_BINDING"/>
    <property type="match status" value="1"/>
</dbReference>
<dbReference type="SUPFAM" id="SSF56801">
    <property type="entry name" value="Acetyl-CoA synthetase-like"/>
    <property type="match status" value="1"/>
</dbReference>
<dbReference type="InterPro" id="IPR020845">
    <property type="entry name" value="AMP-binding_CS"/>
</dbReference>
<dbReference type="InterPro" id="IPR025110">
    <property type="entry name" value="AMP-bd_C"/>
</dbReference>
<dbReference type="Pfam" id="PF00501">
    <property type="entry name" value="AMP-binding"/>
    <property type="match status" value="1"/>
</dbReference>
<dbReference type="RefSeq" id="WP_169490674.1">
    <property type="nucleotide sequence ID" value="NZ_JABBGJ010000064.1"/>
</dbReference>
<reference evidence="3 4" key="1">
    <citation type="submission" date="2020-04" db="EMBL/GenBank/DDBJ databases">
        <title>Paraburkholderia sp. RP-4-7 isolated from soil.</title>
        <authorList>
            <person name="Dahal R.H."/>
        </authorList>
    </citation>
    <scope>NUCLEOTIDE SEQUENCE [LARGE SCALE GENOMIC DNA]</scope>
    <source>
        <strain evidence="3 4">RP-4-7</strain>
    </source>
</reference>
<dbReference type="InterPro" id="IPR050237">
    <property type="entry name" value="ATP-dep_AMP-bd_enzyme"/>
</dbReference>
<dbReference type="Pfam" id="PF13193">
    <property type="entry name" value="AMP-binding_C"/>
    <property type="match status" value="1"/>
</dbReference>
<evidence type="ECO:0000313" key="4">
    <source>
        <dbReference type="Proteomes" id="UP000544134"/>
    </source>
</evidence>
<protein>
    <submittedName>
        <fullName evidence="3">AMP-binding protein</fullName>
    </submittedName>
</protein>
<dbReference type="EMBL" id="JABBGJ010000064">
    <property type="protein sequence ID" value="NMM03895.1"/>
    <property type="molecule type" value="Genomic_DNA"/>
</dbReference>
<dbReference type="InterPro" id="IPR045851">
    <property type="entry name" value="AMP-bd_C_sf"/>
</dbReference>
<dbReference type="AlphaFoldDB" id="A0A848IV11"/>
<proteinExistence type="predicted"/>
<dbReference type="PANTHER" id="PTHR43767">
    <property type="entry name" value="LONG-CHAIN-FATTY-ACID--COA LIGASE"/>
    <property type="match status" value="1"/>
</dbReference>
<dbReference type="PANTHER" id="PTHR43767:SF1">
    <property type="entry name" value="NONRIBOSOMAL PEPTIDE SYNTHASE PES1 (EUROFUNG)-RELATED"/>
    <property type="match status" value="1"/>
</dbReference>
<evidence type="ECO:0000313" key="3">
    <source>
        <dbReference type="EMBL" id="NMM03895.1"/>
    </source>
</evidence>
<keyword evidence="4" id="KW-1185">Reference proteome</keyword>
<evidence type="ECO:0000259" key="2">
    <source>
        <dbReference type="Pfam" id="PF13193"/>
    </source>
</evidence>
<evidence type="ECO:0000259" key="1">
    <source>
        <dbReference type="Pfam" id="PF00501"/>
    </source>
</evidence>
<dbReference type="Gene3D" id="3.40.50.12780">
    <property type="entry name" value="N-terminal domain of ligase-like"/>
    <property type="match status" value="1"/>
</dbReference>
<dbReference type="InterPro" id="IPR000873">
    <property type="entry name" value="AMP-dep_synth/lig_dom"/>
</dbReference>
<dbReference type="Proteomes" id="UP000544134">
    <property type="component" value="Unassembled WGS sequence"/>
</dbReference>
<sequence>MSAPRIALEDRVLGKLIVEQVERSAERVYLSYQQRRWTYAEFFAESQALAKGLKKAGVRPQEPVILMMNNRPEFMVAYWALAFLNAIVVPVNAGLKGDSLAYILRDIGARAVLVEADLAGNVTALDQDVLAKIEVLAVVGGEQIQPGERHSAGTHRVTSYAELIDIGSAAGTLCEPAHFDDLHLIPYTSGTTGPSKGVMVPYAQTIHTSLACIDAVGIEREDIIYAPLPLFHGMSRSMGTIPALLAGAQAHLSQRFSASRFWQEVADAKATVAVTIFTIPPTLKAFPPTPLDRSHGLRVMFNAHHDREFEERFGVQIVEAHGMTELGLTVYSPYPERRDGAAGRAAPEWEVRVVDGFDRDVPTGEAGEMVVRPRLSSIMMKGYWNKPAETTAAQRNLWFHTGDFMRMDNDGFLYFDGRKKERIRCRGENVSAYEVETVVAQHPDVLECAVVAYPAGDGEDEVRLVAIVAEGATLTGAQLGEWLETRLAKFMLPRYIEFQTSLPKTATGKVEKFRIMETGLPDMHWDRRANMARSPAAGANAETFTADSKP</sequence>
<dbReference type="GO" id="GO:0016878">
    <property type="term" value="F:acid-thiol ligase activity"/>
    <property type="evidence" value="ECO:0007669"/>
    <property type="project" value="UniProtKB-ARBA"/>
</dbReference>
<dbReference type="InterPro" id="IPR042099">
    <property type="entry name" value="ANL_N_sf"/>
</dbReference>
<feature type="domain" description="AMP-binding enzyme C-terminal" evidence="2">
    <location>
        <begin position="434"/>
        <end position="509"/>
    </location>
</feature>
<name>A0A848IV11_9BURK</name>
<organism evidence="3 4">
    <name type="scientific">Paraburkholderia polaris</name>
    <dbReference type="NCBI Taxonomy" id="2728848"/>
    <lineage>
        <taxon>Bacteria</taxon>
        <taxon>Pseudomonadati</taxon>
        <taxon>Pseudomonadota</taxon>
        <taxon>Betaproteobacteria</taxon>
        <taxon>Burkholderiales</taxon>
        <taxon>Burkholderiaceae</taxon>
        <taxon>Paraburkholderia</taxon>
    </lineage>
</organism>
<feature type="domain" description="AMP-dependent synthetase/ligase" evidence="1">
    <location>
        <begin position="19"/>
        <end position="384"/>
    </location>
</feature>
<accession>A0A848IV11</accession>
<gene>
    <name evidence="3" type="ORF">HHL24_39245</name>
</gene>
<dbReference type="Gene3D" id="3.30.300.30">
    <property type="match status" value="1"/>
</dbReference>